<dbReference type="EMBL" id="BSOH01000002">
    <property type="protein sequence ID" value="GLR15958.1"/>
    <property type="molecule type" value="Genomic_DNA"/>
</dbReference>
<comment type="caution">
    <text evidence="2">The sequence shown here is derived from an EMBL/GenBank/DDBJ whole genome shotgun (WGS) entry which is preliminary data.</text>
</comment>
<dbReference type="Pfam" id="PF13568">
    <property type="entry name" value="OMP_b-brl_2"/>
    <property type="match status" value="1"/>
</dbReference>
<dbReference type="InterPro" id="IPR025665">
    <property type="entry name" value="Beta-barrel_OMP_2"/>
</dbReference>
<sequence length="251" mass="28680">MIAWGTAAVCQSTTIGVKIGNNGNLSFTNKYKSGNYTEMYRFGNGYQAGIDIYQPIARGLGVKAEVSYVNSNFEIDHDSYWLDENKSPEQNFYEEISINNSAFNVAGNAVIKIGRVKLGFGPELSMAFQTTGRGSRYNYNDPDYDGSPELVQYRFYSNRKQVYNLNNEDEKHAFETNRVTWGLNYNLSVVVYKPFSVELKVYQPMTYLIEDSTSFTTEEMHQMSINAQLSVVYNMPLQFNQSYGPKLKKRK</sequence>
<organism evidence="2 3">
    <name type="scientific">Portibacter lacus</name>
    <dbReference type="NCBI Taxonomy" id="1099794"/>
    <lineage>
        <taxon>Bacteria</taxon>
        <taxon>Pseudomonadati</taxon>
        <taxon>Bacteroidota</taxon>
        <taxon>Saprospiria</taxon>
        <taxon>Saprospirales</taxon>
        <taxon>Haliscomenobacteraceae</taxon>
        <taxon>Portibacter</taxon>
    </lineage>
</organism>
<evidence type="ECO:0000313" key="3">
    <source>
        <dbReference type="Proteomes" id="UP001156666"/>
    </source>
</evidence>
<dbReference type="Proteomes" id="UP001156666">
    <property type="component" value="Unassembled WGS sequence"/>
</dbReference>
<accession>A0AA37WCD2</accession>
<evidence type="ECO:0000313" key="2">
    <source>
        <dbReference type="EMBL" id="GLR15958.1"/>
    </source>
</evidence>
<protein>
    <recommendedName>
        <fullName evidence="1">Outer membrane protein beta-barrel domain-containing protein</fullName>
    </recommendedName>
</protein>
<evidence type="ECO:0000259" key="1">
    <source>
        <dbReference type="Pfam" id="PF13568"/>
    </source>
</evidence>
<name>A0AA37WCD2_9BACT</name>
<dbReference type="AlphaFoldDB" id="A0AA37WCD2"/>
<feature type="domain" description="Outer membrane protein beta-barrel" evidence="1">
    <location>
        <begin position="14"/>
        <end position="208"/>
    </location>
</feature>
<reference evidence="2" key="1">
    <citation type="journal article" date="2014" name="Int. J. Syst. Evol. Microbiol.">
        <title>Complete genome sequence of Corynebacterium casei LMG S-19264T (=DSM 44701T), isolated from a smear-ripened cheese.</title>
        <authorList>
            <consortium name="US DOE Joint Genome Institute (JGI-PGF)"/>
            <person name="Walter F."/>
            <person name="Albersmeier A."/>
            <person name="Kalinowski J."/>
            <person name="Ruckert C."/>
        </authorList>
    </citation>
    <scope>NUCLEOTIDE SEQUENCE</scope>
    <source>
        <strain evidence="2">NBRC 108769</strain>
    </source>
</reference>
<keyword evidence="3" id="KW-1185">Reference proteome</keyword>
<gene>
    <name evidence="2" type="ORF">GCM10007940_05730</name>
</gene>
<reference evidence="2" key="2">
    <citation type="submission" date="2023-01" db="EMBL/GenBank/DDBJ databases">
        <title>Draft genome sequence of Portibacter lacus strain NBRC 108769.</title>
        <authorList>
            <person name="Sun Q."/>
            <person name="Mori K."/>
        </authorList>
    </citation>
    <scope>NUCLEOTIDE SEQUENCE</scope>
    <source>
        <strain evidence="2">NBRC 108769</strain>
    </source>
</reference>
<proteinExistence type="predicted"/>